<dbReference type="AlphaFoldDB" id="A0A382CJJ6"/>
<accession>A0A382CJJ6</accession>
<evidence type="ECO:0000313" key="1">
    <source>
        <dbReference type="EMBL" id="SVB25497.1"/>
    </source>
</evidence>
<reference evidence="1" key="1">
    <citation type="submission" date="2018-05" db="EMBL/GenBank/DDBJ databases">
        <authorList>
            <person name="Lanie J.A."/>
            <person name="Ng W.-L."/>
            <person name="Kazmierczak K.M."/>
            <person name="Andrzejewski T.M."/>
            <person name="Davidsen T.M."/>
            <person name="Wayne K.J."/>
            <person name="Tettelin H."/>
            <person name="Glass J.I."/>
            <person name="Rusch D."/>
            <person name="Podicherti R."/>
            <person name="Tsui H.-C.T."/>
            <person name="Winkler M.E."/>
        </authorList>
    </citation>
    <scope>NUCLEOTIDE SEQUENCE</scope>
</reference>
<protein>
    <submittedName>
        <fullName evidence="1">Uncharacterized protein</fullName>
    </submittedName>
</protein>
<sequence length="56" mass="6630">MPMHPNDLSGSITCRARLFCVFHKNLNKLLIYLDLLDKLLMFSLRKKINLMNTHKE</sequence>
<gene>
    <name evidence="1" type="ORF">METZ01_LOCUS178351</name>
</gene>
<proteinExistence type="predicted"/>
<feature type="non-terminal residue" evidence="1">
    <location>
        <position position="56"/>
    </location>
</feature>
<organism evidence="1">
    <name type="scientific">marine metagenome</name>
    <dbReference type="NCBI Taxonomy" id="408172"/>
    <lineage>
        <taxon>unclassified sequences</taxon>
        <taxon>metagenomes</taxon>
        <taxon>ecological metagenomes</taxon>
    </lineage>
</organism>
<name>A0A382CJJ6_9ZZZZ</name>
<dbReference type="EMBL" id="UINC01034524">
    <property type="protein sequence ID" value="SVB25497.1"/>
    <property type="molecule type" value="Genomic_DNA"/>
</dbReference>